<keyword evidence="10 11" id="KW-0472">Membrane</keyword>
<comment type="function">
    <text evidence="1 12">Part of the binding-protein-dependent transport system for molybdenum; probably responsible for the translocation of the substrate across the membrane.</text>
</comment>
<proteinExistence type="inferred from homology"/>
<evidence type="ECO:0000256" key="6">
    <source>
        <dbReference type="ARBA" id="ARBA00022505"/>
    </source>
</evidence>
<protein>
    <recommendedName>
        <fullName evidence="12">Molybdenum transport system permease</fullName>
    </recommendedName>
</protein>
<dbReference type="InterPro" id="IPR000515">
    <property type="entry name" value="MetI-like"/>
</dbReference>
<feature type="transmembrane region" description="Helical" evidence="11">
    <location>
        <begin position="15"/>
        <end position="34"/>
    </location>
</feature>
<feature type="transmembrane region" description="Helical" evidence="11">
    <location>
        <begin position="86"/>
        <end position="106"/>
    </location>
</feature>
<evidence type="ECO:0000256" key="11">
    <source>
        <dbReference type="RuleBase" id="RU363032"/>
    </source>
</evidence>
<keyword evidence="8 11" id="KW-0812">Transmembrane</keyword>
<gene>
    <name evidence="14" type="primary">modB</name>
    <name evidence="14" type="ORF">DXX94_07220</name>
</gene>
<name>A0A3E0U1S0_9GAMM</name>
<keyword evidence="6 12" id="KW-0500">Molybdenum</keyword>
<reference evidence="15" key="1">
    <citation type="submission" date="2018-08" db="EMBL/GenBank/DDBJ databases">
        <title>Thalassotalea euphylliae genome.</title>
        <authorList>
            <person name="Summers S."/>
            <person name="Rice S.A."/>
            <person name="Freckelton M.L."/>
            <person name="Nedved B.T."/>
            <person name="Hadfield M.G."/>
        </authorList>
    </citation>
    <scope>NUCLEOTIDE SEQUENCE [LARGE SCALE GENOMIC DNA]</scope>
    <source>
        <strain evidence="15">H3</strain>
    </source>
</reference>
<dbReference type="CDD" id="cd06261">
    <property type="entry name" value="TM_PBP2"/>
    <property type="match status" value="1"/>
</dbReference>
<evidence type="ECO:0000256" key="3">
    <source>
        <dbReference type="ARBA" id="ARBA00007069"/>
    </source>
</evidence>
<feature type="transmembrane region" description="Helical" evidence="11">
    <location>
        <begin position="43"/>
        <end position="66"/>
    </location>
</feature>
<comment type="similarity">
    <text evidence="3 12">Belongs to the binding-protein-dependent transport system permease family. CysTW subfamily.</text>
</comment>
<evidence type="ECO:0000256" key="1">
    <source>
        <dbReference type="ARBA" id="ARBA00002949"/>
    </source>
</evidence>
<keyword evidence="9 11" id="KW-1133">Transmembrane helix</keyword>
<dbReference type="PANTHER" id="PTHR30183:SF8">
    <property type="entry name" value="MOLYBDENUM TRANSPORT SYSTEM PERMEASE"/>
    <property type="match status" value="1"/>
</dbReference>
<keyword evidence="4 11" id="KW-0813">Transport</keyword>
<evidence type="ECO:0000313" key="14">
    <source>
        <dbReference type="EMBL" id="REL30513.1"/>
    </source>
</evidence>
<evidence type="ECO:0000256" key="10">
    <source>
        <dbReference type="ARBA" id="ARBA00023136"/>
    </source>
</evidence>
<dbReference type="RefSeq" id="WP_116014833.1">
    <property type="nucleotide sequence ID" value="NZ_QUOT01000001.1"/>
</dbReference>
<dbReference type="InterPro" id="IPR011867">
    <property type="entry name" value="ModB_ABC"/>
</dbReference>
<evidence type="ECO:0000256" key="12">
    <source>
        <dbReference type="RuleBase" id="RU365097"/>
    </source>
</evidence>
<dbReference type="GO" id="GO:0015098">
    <property type="term" value="F:molybdate ion transmembrane transporter activity"/>
    <property type="evidence" value="ECO:0007669"/>
    <property type="project" value="UniProtKB-UniRule"/>
</dbReference>
<evidence type="ECO:0000256" key="9">
    <source>
        <dbReference type="ARBA" id="ARBA00022989"/>
    </source>
</evidence>
<keyword evidence="5" id="KW-1003">Cell membrane</keyword>
<organism evidence="14 15">
    <name type="scientific">Thalassotalea euphylliae</name>
    <dbReference type="NCBI Taxonomy" id="1655234"/>
    <lineage>
        <taxon>Bacteria</taxon>
        <taxon>Pseudomonadati</taxon>
        <taxon>Pseudomonadota</taxon>
        <taxon>Gammaproteobacteria</taxon>
        <taxon>Alteromonadales</taxon>
        <taxon>Colwelliaceae</taxon>
        <taxon>Thalassotalea</taxon>
    </lineage>
</organism>
<evidence type="ECO:0000259" key="13">
    <source>
        <dbReference type="PROSITE" id="PS50928"/>
    </source>
</evidence>
<dbReference type="AlphaFoldDB" id="A0A3E0U1S0"/>
<dbReference type="PANTHER" id="PTHR30183">
    <property type="entry name" value="MOLYBDENUM TRANSPORT SYSTEM PERMEASE PROTEIN MODB"/>
    <property type="match status" value="1"/>
</dbReference>
<dbReference type="Gene3D" id="1.10.3720.10">
    <property type="entry name" value="MetI-like"/>
    <property type="match status" value="1"/>
</dbReference>
<comment type="caution">
    <text evidence="14">The sequence shown here is derived from an EMBL/GenBank/DDBJ whole genome shotgun (WGS) entry which is preliminary data.</text>
</comment>
<keyword evidence="7 12" id="KW-0997">Cell inner membrane</keyword>
<dbReference type="InterPro" id="IPR035906">
    <property type="entry name" value="MetI-like_sf"/>
</dbReference>
<dbReference type="Proteomes" id="UP000256899">
    <property type="component" value="Unassembled WGS sequence"/>
</dbReference>
<dbReference type="Pfam" id="PF00528">
    <property type="entry name" value="BPD_transp_1"/>
    <property type="match status" value="1"/>
</dbReference>
<accession>A0A3E0U1S0</accession>
<dbReference type="GO" id="GO:0005886">
    <property type="term" value="C:plasma membrane"/>
    <property type="evidence" value="ECO:0007669"/>
    <property type="project" value="UniProtKB-SubCell"/>
</dbReference>
<feature type="transmembrane region" description="Helical" evidence="11">
    <location>
        <begin position="134"/>
        <end position="156"/>
    </location>
</feature>
<dbReference type="EMBL" id="QUOT01000001">
    <property type="protein sequence ID" value="REL30513.1"/>
    <property type="molecule type" value="Genomic_DNA"/>
</dbReference>
<evidence type="ECO:0000256" key="4">
    <source>
        <dbReference type="ARBA" id="ARBA00022448"/>
    </source>
</evidence>
<evidence type="ECO:0000256" key="5">
    <source>
        <dbReference type="ARBA" id="ARBA00022475"/>
    </source>
</evidence>
<dbReference type="NCBIfam" id="TIGR02141">
    <property type="entry name" value="modB_ABC"/>
    <property type="match status" value="1"/>
</dbReference>
<evidence type="ECO:0000256" key="2">
    <source>
        <dbReference type="ARBA" id="ARBA00004429"/>
    </source>
</evidence>
<sequence>MTEFDLLATFTTLKLASVTTLILLLLGTPLAWWLSQLQSKWRVVIEAVVALPLVLPPTVLGFYLLIAFAPDALPGQLWQSLTGQQLAFSFSAIVIGSVFYSLPFVVQPLQKAFEQIDPHVLAKARMLGATKLDLFFHVILPLTKASFVTAATLGFAHTVGEFGVVLMIGGNIPDETRVLSIALFDHVEAFDYQQAHLLASILLIGSLVTLALIYLLNFYHDQRSSYESANESSRRLRQD</sequence>
<keyword evidence="15" id="KW-1185">Reference proteome</keyword>
<dbReference type="PROSITE" id="PS50928">
    <property type="entry name" value="ABC_TM1"/>
    <property type="match status" value="1"/>
</dbReference>
<feature type="transmembrane region" description="Helical" evidence="11">
    <location>
        <begin position="195"/>
        <end position="216"/>
    </location>
</feature>
<dbReference type="SUPFAM" id="SSF161098">
    <property type="entry name" value="MetI-like"/>
    <property type="match status" value="1"/>
</dbReference>
<dbReference type="FunFam" id="1.10.3720.10:FF:000054">
    <property type="entry name" value="Molybdenum transport system permease"/>
    <property type="match status" value="1"/>
</dbReference>
<evidence type="ECO:0000256" key="8">
    <source>
        <dbReference type="ARBA" id="ARBA00022692"/>
    </source>
</evidence>
<evidence type="ECO:0000313" key="15">
    <source>
        <dbReference type="Proteomes" id="UP000256899"/>
    </source>
</evidence>
<evidence type="ECO:0000256" key="7">
    <source>
        <dbReference type="ARBA" id="ARBA00022519"/>
    </source>
</evidence>
<feature type="domain" description="ABC transmembrane type-1" evidence="13">
    <location>
        <begin position="9"/>
        <end position="216"/>
    </location>
</feature>
<comment type="subcellular location">
    <subcellularLocation>
        <location evidence="2 12">Cell inner membrane</location>
        <topology evidence="2 12">Multi-pass membrane protein</topology>
    </subcellularLocation>
    <subcellularLocation>
        <location evidence="11">Cell membrane</location>
        <topology evidence="11">Multi-pass membrane protein</topology>
    </subcellularLocation>
</comment>